<keyword evidence="3" id="KW-1185">Reference proteome</keyword>
<dbReference type="InterPro" id="IPR016821">
    <property type="entry name" value="G0S2"/>
</dbReference>
<protein>
    <submittedName>
        <fullName evidence="2">G0/G1 switch 2</fullName>
    </submittedName>
</protein>
<dbReference type="Pfam" id="PF15103">
    <property type="entry name" value="G0-G1_switch_2"/>
    <property type="match status" value="1"/>
</dbReference>
<sequence length="101" mass="11440">METMQELIPFAREMLSQKPSRKMVKIYMLGSMLAFFGVVISLVEAVCSPFSAAERLQEEEEEKPLPSKEQAVPPKHGDLSVEKSKAQDLMHRNLVLRQHAS</sequence>
<dbReference type="Ensembl" id="ENSPCET00000021005.1">
    <property type="protein sequence ID" value="ENSPCEP00000020312.1"/>
    <property type="gene ID" value="ENSPCEG00000015709.1"/>
</dbReference>
<evidence type="ECO:0000313" key="2">
    <source>
        <dbReference type="Ensembl" id="ENSPCEP00000020312.1"/>
    </source>
</evidence>
<reference evidence="2" key="2">
    <citation type="submission" date="2025-09" db="UniProtKB">
        <authorList>
            <consortium name="Ensembl"/>
        </authorList>
    </citation>
    <scope>IDENTIFICATION</scope>
</reference>
<accession>A0A8C8VNC3</accession>
<dbReference type="PANTHER" id="PTHR15570">
    <property type="entry name" value="G0/G1 SWITCH PROTEIN 2"/>
    <property type="match status" value="1"/>
</dbReference>
<feature type="compositionally biased region" description="Basic and acidic residues" evidence="1">
    <location>
        <begin position="75"/>
        <end position="84"/>
    </location>
</feature>
<name>A0A8C8VNC3_9SAUR</name>
<dbReference type="Proteomes" id="UP000694393">
    <property type="component" value="Unplaced"/>
</dbReference>
<proteinExistence type="predicted"/>
<reference evidence="2" key="1">
    <citation type="submission" date="2025-08" db="UniProtKB">
        <authorList>
            <consortium name="Ensembl"/>
        </authorList>
    </citation>
    <scope>IDENTIFICATION</scope>
</reference>
<evidence type="ECO:0000256" key="1">
    <source>
        <dbReference type="SAM" id="MobiDB-lite"/>
    </source>
</evidence>
<dbReference type="AlphaFoldDB" id="A0A8C8VNC3"/>
<evidence type="ECO:0000313" key="3">
    <source>
        <dbReference type="Proteomes" id="UP000694393"/>
    </source>
</evidence>
<organism evidence="2 3">
    <name type="scientific">Pelusios castaneus</name>
    <name type="common">West African mud turtle</name>
    <dbReference type="NCBI Taxonomy" id="367368"/>
    <lineage>
        <taxon>Eukaryota</taxon>
        <taxon>Metazoa</taxon>
        <taxon>Chordata</taxon>
        <taxon>Craniata</taxon>
        <taxon>Vertebrata</taxon>
        <taxon>Euteleostomi</taxon>
        <taxon>Archelosauria</taxon>
        <taxon>Testudinata</taxon>
        <taxon>Testudines</taxon>
        <taxon>Pleurodira</taxon>
        <taxon>Pelomedusidae</taxon>
        <taxon>Pelusios</taxon>
    </lineage>
</organism>
<feature type="region of interest" description="Disordered" evidence="1">
    <location>
        <begin position="54"/>
        <end position="84"/>
    </location>
</feature>
<dbReference type="PANTHER" id="PTHR15570:SF2">
    <property type="entry name" value="G0_G1 SWITCH PROTEIN 2"/>
    <property type="match status" value="1"/>
</dbReference>